<evidence type="ECO:0000313" key="2">
    <source>
        <dbReference type="EMBL" id="MDH2134792.1"/>
    </source>
</evidence>
<feature type="region of interest" description="Disordered" evidence="1">
    <location>
        <begin position="1"/>
        <end position="27"/>
    </location>
</feature>
<protein>
    <submittedName>
        <fullName evidence="2">Uncharacterized protein</fullName>
    </submittedName>
</protein>
<dbReference type="EMBL" id="JAOCKX010000070">
    <property type="protein sequence ID" value="MDH2134792.1"/>
    <property type="molecule type" value="Genomic_DNA"/>
</dbReference>
<sequence length="114" mass="12429">MGLPASDDPARTARARKGGCRGAAKSVAAQPQEVHDVWRAQEIEMAHIVDRDLLLVKKALCLSIAVIEQQPESPFRPDSDVADMTDLADRLMKNDGELAHHLRSAQLILRGGPL</sequence>
<organism evidence="2 3">
    <name type="scientific">Sphingobium yanoikuyae</name>
    <name type="common">Sphingomonas yanoikuyae</name>
    <dbReference type="NCBI Taxonomy" id="13690"/>
    <lineage>
        <taxon>Bacteria</taxon>
        <taxon>Pseudomonadati</taxon>
        <taxon>Pseudomonadota</taxon>
        <taxon>Alphaproteobacteria</taxon>
        <taxon>Sphingomonadales</taxon>
        <taxon>Sphingomonadaceae</taxon>
        <taxon>Sphingobium</taxon>
    </lineage>
</organism>
<evidence type="ECO:0000256" key="1">
    <source>
        <dbReference type="SAM" id="MobiDB-lite"/>
    </source>
</evidence>
<accession>A0AA42X2W1</accession>
<dbReference type="Proteomes" id="UP001162318">
    <property type="component" value="Unassembled WGS sequence"/>
</dbReference>
<dbReference type="RefSeq" id="WP_279731143.1">
    <property type="nucleotide sequence ID" value="NZ_JAOCKX010000070.1"/>
</dbReference>
<gene>
    <name evidence="2" type="ORF">N5J77_27035</name>
</gene>
<proteinExistence type="predicted"/>
<evidence type="ECO:0000313" key="3">
    <source>
        <dbReference type="Proteomes" id="UP001162318"/>
    </source>
</evidence>
<reference evidence="2" key="1">
    <citation type="submission" date="2022-09" db="EMBL/GenBank/DDBJ databases">
        <title>Intensive care unit water sources are persistently colonized with multi-drug resistant bacteria and are the site of extensive horizontal gene transfer of antibiotic resistance genes.</title>
        <authorList>
            <person name="Diorio-Toth L."/>
        </authorList>
    </citation>
    <scope>NUCLEOTIDE SEQUENCE</scope>
    <source>
        <strain evidence="2">GD03659</strain>
    </source>
</reference>
<comment type="caution">
    <text evidence="2">The sequence shown here is derived from an EMBL/GenBank/DDBJ whole genome shotgun (WGS) entry which is preliminary data.</text>
</comment>
<dbReference type="AlphaFoldDB" id="A0AA42X2W1"/>
<name>A0AA42X2W1_SPHYA</name>